<feature type="region of interest" description="Disordered" evidence="5">
    <location>
        <begin position="1"/>
        <end position="64"/>
    </location>
</feature>
<dbReference type="InterPro" id="IPR039722">
    <property type="entry name" value="Upf3"/>
</dbReference>
<feature type="compositionally biased region" description="Basic and acidic residues" evidence="5">
    <location>
        <begin position="284"/>
        <end position="335"/>
    </location>
</feature>
<reference evidence="7 8" key="1">
    <citation type="journal article" date="2016" name="Proc. Natl. Acad. Sci. U.S.A.">
        <title>Comparative genomics of biotechnologically important yeasts.</title>
        <authorList>
            <person name="Riley R."/>
            <person name="Haridas S."/>
            <person name="Wolfe K.H."/>
            <person name="Lopes M.R."/>
            <person name="Hittinger C.T."/>
            <person name="Goeker M."/>
            <person name="Salamov A.A."/>
            <person name="Wisecaver J.H."/>
            <person name="Long T.M."/>
            <person name="Calvey C.H."/>
            <person name="Aerts A.L."/>
            <person name="Barry K.W."/>
            <person name="Choi C."/>
            <person name="Clum A."/>
            <person name="Coughlan A.Y."/>
            <person name="Deshpande S."/>
            <person name="Douglass A.P."/>
            <person name="Hanson S.J."/>
            <person name="Klenk H.-P."/>
            <person name="LaButti K.M."/>
            <person name="Lapidus A."/>
            <person name="Lindquist E.A."/>
            <person name="Lipzen A.M."/>
            <person name="Meier-Kolthoff J.P."/>
            <person name="Ohm R.A."/>
            <person name="Otillar R.P."/>
            <person name="Pangilinan J.L."/>
            <person name="Peng Y."/>
            <person name="Rokas A."/>
            <person name="Rosa C.A."/>
            <person name="Scheuner C."/>
            <person name="Sibirny A.A."/>
            <person name="Slot J.C."/>
            <person name="Stielow J.B."/>
            <person name="Sun H."/>
            <person name="Kurtzman C.P."/>
            <person name="Blackwell M."/>
            <person name="Grigoriev I.V."/>
            <person name="Jeffries T.W."/>
        </authorList>
    </citation>
    <scope>NUCLEOTIDE SEQUENCE [LARGE SCALE GENOMIC DNA]</scope>
    <source>
        <strain evidence="8">ATCC 58044 / CBS 1984 / NCYC 433 / NRRL Y-366-8</strain>
    </source>
</reference>
<dbReference type="RefSeq" id="XP_019037664.1">
    <property type="nucleotide sequence ID" value="XM_019185900.1"/>
</dbReference>
<feature type="region of interest" description="Disordered" evidence="5">
    <location>
        <begin position="204"/>
        <end position="346"/>
    </location>
</feature>
<dbReference type="Pfam" id="PF03467">
    <property type="entry name" value="Smg4_UPF3"/>
    <property type="match status" value="1"/>
</dbReference>
<dbReference type="InterPro" id="IPR005120">
    <property type="entry name" value="UPF3_dom"/>
</dbReference>
<feature type="compositionally biased region" description="Basic and acidic residues" evidence="5">
    <location>
        <begin position="204"/>
        <end position="266"/>
    </location>
</feature>
<keyword evidence="4" id="KW-0539">Nucleus</keyword>
<dbReference type="AlphaFoldDB" id="A0A1E3P0L6"/>
<name>A0A1E3P0L6_WICAA</name>
<dbReference type="PANTHER" id="PTHR13112:SF0">
    <property type="entry name" value="FI21285P1"/>
    <property type="match status" value="1"/>
</dbReference>
<evidence type="ECO:0000256" key="5">
    <source>
        <dbReference type="SAM" id="MobiDB-lite"/>
    </source>
</evidence>
<dbReference type="InterPro" id="IPR035979">
    <property type="entry name" value="RBD_domain_sf"/>
</dbReference>
<dbReference type="GO" id="GO:0005730">
    <property type="term" value="C:nucleolus"/>
    <property type="evidence" value="ECO:0007669"/>
    <property type="project" value="TreeGrafter"/>
</dbReference>
<evidence type="ECO:0000313" key="7">
    <source>
        <dbReference type="EMBL" id="ODQ58457.1"/>
    </source>
</evidence>
<keyword evidence="8" id="KW-1185">Reference proteome</keyword>
<dbReference type="OrthoDB" id="3981216at2759"/>
<evidence type="ECO:0000259" key="6">
    <source>
        <dbReference type="Pfam" id="PF03467"/>
    </source>
</evidence>
<dbReference type="GO" id="GO:0045727">
    <property type="term" value="P:positive regulation of translation"/>
    <property type="evidence" value="ECO:0007669"/>
    <property type="project" value="TreeGrafter"/>
</dbReference>
<dbReference type="GO" id="GO:0000184">
    <property type="term" value="P:nuclear-transcribed mRNA catabolic process, nonsense-mediated decay"/>
    <property type="evidence" value="ECO:0007669"/>
    <property type="project" value="UniProtKB-KW"/>
</dbReference>
<dbReference type="SUPFAM" id="SSF54928">
    <property type="entry name" value="RNA-binding domain, RBD"/>
    <property type="match status" value="1"/>
</dbReference>
<dbReference type="STRING" id="683960.A0A1E3P0L6"/>
<dbReference type="Gene3D" id="3.30.70.330">
    <property type="match status" value="1"/>
</dbReference>
<feature type="compositionally biased region" description="Basic residues" evidence="5">
    <location>
        <begin position="43"/>
        <end position="59"/>
    </location>
</feature>
<dbReference type="InterPro" id="IPR012677">
    <property type="entry name" value="Nucleotide-bd_a/b_plait_sf"/>
</dbReference>
<dbReference type="Proteomes" id="UP000094112">
    <property type="component" value="Unassembled WGS sequence"/>
</dbReference>
<protein>
    <recommendedName>
        <fullName evidence="6">UPF3 domain-containing protein</fullName>
    </recommendedName>
</protein>
<evidence type="ECO:0000256" key="4">
    <source>
        <dbReference type="ARBA" id="ARBA00023242"/>
    </source>
</evidence>
<dbReference type="CDD" id="cd12455">
    <property type="entry name" value="RRM_like_Smg4_UPF3"/>
    <property type="match status" value="1"/>
</dbReference>
<dbReference type="GO" id="GO:0003729">
    <property type="term" value="F:mRNA binding"/>
    <property type="evidence" value="ECO:0007669"/>
    <property type="project" value="TreeGrafter"/>
</dbReference>
<evidence type="ECO:0000256" key="3">
    <source>
        <dbReference type="ARBA" id="ARBA00023161"/>
    </source>
</evidence>
<sequence>MNVAGSRAPAGRPKILTREDFAKQQQASAAPNSGSNSPSTGQVKRKNRNNKSRNKKKSNSKGIKLSIRLLPPNLQQDEFWNKVSDLVNQDSILEKYFVQGKYSNKPFKLPIYSRAYIQFKDSKKLDEFVAKYKDVTFEDDRESMIPQFQLALLNRVPDSSRQYLKPKQSLENMLSYKTFLKFLNGEIERPTSFLISETVEKREKDLKEKDSKEKEKLEKKKLEKKEKKKQEKKDKKKKDEGIKTTDESNKPKVVEVKQNEGDVVKKDKPKRQRQRKPKQQTSEGDDKKENKPKENKRKENKPKDQKPKEPKEKSKEKPKDQKPKDSKPKDPKPKDQPTASKPKPKF</sequence>
<feature type="compositionally biased region" description="Low complexity" evidence="5">
    <location>
        <begin position="24"/>
        <end position="42"/>
    </location>
</feature>
<proteinExistence type="inferred from homology"/>
<comment type="similarity">
    <text evidence="2">Belongs to the RENT3 family.</text>
</comment>
<evidence type="ECO:0000313" key="8">
    <source>
        <dbReference type="Proteomes" id="UP000094112"/>
    </source>
</evidence>
<dbReference type="PANTHER" id="PTHR13112">
    <property type="entry name" value="UPF3 REGULATOR OF NONSENSE TRANSCRIPTS-LIKE PROTEIN"/>
    <property type="match status" value="1"/>
</dbReference>
<gene>
    <name evidence="7" type="ORF">WICANDRAFT_85489</name>
</gene>
<evidence type="ECO:0000256" key="1">
    <source>
        <dbReference type="ARBA" id="ARBA00004123"/>
    </source>
</evidence>
<dbReference type="EMBL" id="KV454212">
    <property type="protein sequence ID" value="ODQ58457.1"/>
    <property type="molecule type" value="Genomic_DNA"/>
</dbReference>
<organism evidence="7 8">
    <name type="scientific">Wickerhamomyces anomalus (strain ATCC 58044 / CBS 1984 / NCYC 433 / NRRL Y-366-8)</name>
    <name type="common">Yeast</name>
    <name type="synonym">Hansenula anomala</name>
    <dbReference type="NCBI Taxonomy" id="683960"/>
    <lineage>
        <taxon>Eukaryota</taxon>
        <taxon>Fungi</taxon>
        <taxon>Dikarya</taxon>
        <taxon>Ascomycota</taxon>
        <taxon>Saccharomycotina</taxon>
        <taxon>Saccharomycetes</taxon>
        <taxon>Phaffomycetales</taxon>
        <taxon>Wickerhamomycetaceae</taxon>
        <taxon>Wickerhamomyces</taxon>
    </lineage>
</organism>
<accession>A0A1E3P0L6</accession>
<dbReference type="GO" id="GO:0005737">
    <property type="term" value="C:cytoplasm"/>
    <property type="evidence" value="ECO:0007669"/>
    <property type="project" value="TreeGrafter"/>
</dbReference>
<evidence type="ECO:0000256" key="2">
    <source>
        <dbReference type="ARBA" id="ARBA00005991"/>
    </source>
</evidence>
<keyword evidence="3" id="KW-0866">Nonsense-mediated mRNA decay</keyword>
<dbReference type="GeneID" id="30203146"/>
<feature type="compositionally biased region" description="Basic residues" evidence="5">
    <location>
        <begin position="267"/>
        <end position="278"/>
    </location>
</feature>
<comment type="subcellular location">
    <subcellularLocation>
        <location evidence="1">Nucleus</location>
    </subcellularLocation>
</comment>
<feature type="domain" description="UPF3" evidence="6">
    <location>
        <begin position="61"/>
        <end position="225"/>
    </location>
</feature>